<feature type="transmembrane region" description="Helical" evidence="1">
    <location>
        <begin position="28"/>
        <end position="54"/>
    </location>
</feature>
<protein>
    <submittedName>
        <fullName evidence="2">Uncharacterized protein</fullName>
    </submittedName>
</protein>
<dbReference type="RefSeq" id="WP_203981416.1">
    <property type="nucleotide sequence ID" value="NZ_BAAAQJ010000005.1"/>
</dbReference>
<name>A0A8J3PN37_9ACTN</name>
<reference evidence="2" key="1">
    <citation type="submission" date="2021-01" db="EMBL/GenBank/DDBJ databases">
        <title>Whole genome shotgun sequence of Planosporangium flavigriseum NBRC 105377.</title>
        <authorList>
            <person name="Komaki H."/>
            <person name="Tamura T."/>
        </authorList>
    </citation>
    <scope>NUCLEOTIDE SEQUENCE</scope>
    <source>
        <strain evidence="2">NBRC 105377</strain>
    </source>
</reference>
<organism evidence="2 3">
    <name type="scientific">Planosporangium flavigriseum</name>
    <dbReference type="NCBI Taxonomy" id="373681"/>
    <lineage>
        <taxon>Bacteria</taxon>
        <taxon>Bacillati</taxon>
        <taxon>Actinomycetota</taxon>
        <taxon>Actinomycetes</taxon>
        <taxon>Micromonosporales</taxon>
        <taxon>Micromonosporaceae</taxon>
        <taxon>Planosporangium</taxon>
    </lineage>
</organism>
<keyword evidence="1" id="KW-0472">Membrane</keyword>
<keyword evidence="3" id="KW-1185">Reference proteome</keyword>
<evidence type="ECO:0000313" key="3">
    <source>
        <dbReference type="Proteomes" id="UP000653674"/>
    </source>
</evidence>
<dbReference type="Proteomes" id="UP000653674">
    <property type="component" value="Unassembled WGS sequence"/>
</dbReference>
<keyword evidence="1" id="KW-1133">Transmembrane helix</keyword>
<dbReference type="AlphaFoldDB" id="A0A8J3PN37"/>
<gene>
    <name evidence="2" type="ORF">Pfl04_33480</name>
</gene>
<keyword evidence="1" id="KW-0812">Transmembrane</keyword>
<accession>A0A8J3PN37</accession>
<comment type="caution">
    <text evidence="2">The sequence shown here is derived from an EMBL/GenBank/DDBJ whole genome shotgun (WGS) entry which is preliminary data.</text>
</comment>
<dbReference type="EMBL" id="BONU01000024">
    <property type="protein sequence ID" value="GIG74944.1"/>
    <property type="molecule type" value="Genomic_DNA"/>
</dbReference>
<evidence type="ECO:0000313" key="2">
    <source>
        <dbReference type="EMBL" id="GIG74944.1"/>
    </source>
</evidence>
<evidence type="ECO:0000256" key="1">
    <source>
        <dbReference type="SAM" id="Phobius"/>
    </source>
</evidence>
<proteinExistence type="predicted"/>
<sequence>MQATSAVLADSAPHASLELALTATQHGLWWGAIIGGFVIVIAVAALLTILVVLVRRIDQRVVMVRDTLRAAATNTENTALIGETARRVDAVLAEGLQHHLFLGRVLDKVRS</sequence>